<name>A0ABW6A4J5_9BACT</name>
<dbReference type="NCBIfam" id="TIGR00732">
    <property type="entry name" value="dprA"/>
    <property type="match status" value="1"/>
</dbReference>
<dbReference type="InterPro" id="IPR003488">
    <property type="entry name" value="DprA"/>
</dbReference>
<dbReference type="Pfam" id="PF17782">
    <property type="entry name" value="WHD_DprA"/>
    <property type="match status" value="1"/>
</dbReference>
<organism evidence="4 5">
    <name type="scientific">Terrimonas rubra</name>
    <dbReference type="NCBI Taxonomy" id="1035890"/>
    <lineage>
        <taxon>Bacteria</taxon>
        <taxon>Pseudomonadati</taxon>
        <taxon>Bacteroidota</taxon>
        <taxon>Chitinophagia</taxon>
        <taxon>Chitinophagales</taxon>
        <taxon>Chitinophagaceae</taxon>
        <taxon>Terrimonas</taxon>
    </lineage>
</organism>
<dbReference type="InterPro" id="IPR057666">
    <property type="entry name" value="DrpA_SLOG"/>
</dbReference>
<protein>
    <submittedName>
        <fullName evidence="4">DNA-processing protein DprA</fullName>
    </submittedName>
</protein>
<evidence type="ECO:0000259" key="3">
    <source>
        <dbReference type="Pfam" id="PF17782"/>
    </source>
</evidence>
<evidence type="ECO:0000313" key="4">
    <source>
        <dbReference type="EMBL" id="MFD2920249.1"/>
    </source>
</evidence>
<dbReference type="Pfam" id="PF02481">
    <property type="entry name" value="DNA_processg_A"/>
    <property type="match status" value="1"/>
</dbReference>
<dbReference type="Gene3D" id="1.10.10.10">
    <property type="entry name" value="Winged helix-like DNA-binding domain superfamily/Winged helix DNA-binding domain"/>
    <property type="match status" value="1"/>
</dbReference>
<dbReference type="SUPFAM" id="SSF47781">
    <property type="entry name" value="RuvA domain 2-like"/>
    <property type="match status" value="1"/>
</dbReference>
<dbReference type="EMBL" id="JBHUOZ010000003">
    <property type="protein sequence ID" value="MFD2920249.1"/>
    <property type="molecule type" value="Genomic_DNA"/>
</dbReference>
<dbReference type="RefSeq" id="WP_386098290.1">
    <property type="nucleotide sequence ID" value="NZ_JBHUOZ010000003.1"/>
</dbReference>
<sequence length="370" mass="40914">MSASLLHHIALLQVPLIGPVQARILLNHLPVDAIFTAKRTLIEKIPGIGEARAQHIKQFTNFKRAEEEIRFLEKYKITALLYTDARYPQRLLKIQDAPTVLYYKGHADLNHNRHIAIIGSRSNSSYGKEMTEELVKYFATKNIHIISGMAAGIDAIAHKTSIGHQLPTIGVLAHGLDTIYPAQHKSLAKEILQQQGGLLTEFTSNTQPERYNFPRRNRIVAAISDAVIIVETRENGGSMITAKLALQYKKPLFALPGKTTDIKSRGCNTLIQKGSAGLLLHPDDLLQSLGWESPHKKTASKSKASQQTLLLSFTPEEKLIVDLLTDQPPIHIDELKERCGLTSSAVAAAILSLELQNLLLALPGKMYKLA</sequence>
<evidence type="ECO:0000259" key="2">
    <source>
        <dbReference type="Pfam" id="PF02481"/>
    </source>
</evidence>
<dbReference type="Proteomes" id="UP001597511">
    <property type="component" value="Unassembled WGS sequence"/>
</dbReference>
<feature type="domain" description="Smf/DprA SLOG" evidence="2">
    <location>
        <begin position="80"/>
        <end position="289"/>
    </location>
</feature>
<dbReference type="SUPFAM" id="SSF102405">
    <property type="entry name" value="MCP/YpsA-like"/>
    <property type="match status" value="1"/>
</dbReference>
<dbReference type="InterPro" id="IPR010994">
    <property type="entry name" value="RuvA_2-like"/>
</dbReference>
<comment type="caution">
    <text evidence="4">The sequence shown here is derived from an EMBL/GenBank/DDBJ whole genome shotgun (WGS) entry which is preliminary data.</text>
</comment>
<evidence type="ECO:0000256" key="1">
    <source>
        <dbReference type="ARBA" id="ARBA00006525"/>
    </source>
</evidence>
<reference evidence="5" key="1">
    <citation type="journal article" date="2019" name="Int. J. Syst. Evol. Microbiol.">
        <title>The Global Catalogue of Microorganisms (GCM) 10K type strain sequencing project: providing services to taxonomists for standard genome sequencing and annotation.</title>
        <authorList>
            <consortium name="The Broad Institute Genomics Platform"/>
            <consortium name="The Broad Institute Genome Sequencing Center for Infectious Disease"/>
            <person name="Wu L."/>
            <person name="Ma J."/>
        </authorList>
    </citation>
    <scope>NUCLEOTIDE SEQUENCE [LARGE SCALE GENOMIC DNA]</scope>
    <source>
        <strain evidence="5">KCTC 23299</strain>
    </source>
</reference>
<feature type="domain" description="DprA winged helix" evidence="3">
    <location>
        <begin position="314"/>
        <end position="365"/>
    </location>
</feature>
<proteinExistence type="inferred from homology"/>
<dbReference type="Pfam" id="PF14520">
    <property type="entry name" value="HHH_5"/>
    <property type="match status" value="1"/>
</dbReference>
<gene>
    <name evidence="4" type="primary">dprA</name>
    <name evidence="4" type="ORF">ACFS6H_11045</name>
</gene>
<dbReference type="InterPro" id="IPR036388">
    <property type="entry name" value="WH-like_DNA-bd_sf"/>
</dbReference>
<keyword evidence="5" id="KW-1185">Reference proteome</keyword>
<comment type="similarity">
    <text evidence="1">Belongs to the DprA/Smf family.</text>
</comment>
<evidence type="ECO:0000313" key="5">
    <source>
        <dbReference type="Proteomes" id="UP001597511"/>
    </source>
</evidence>
<dbReference type="PANTHER" id="PTHR43022">
    <property type="entry name" value="PROTEIN SMF"/>
    <property type="match status" value="1"/>
</dbReference>
<dbReference type="InterPro" id="IPR041614">
    <property type="entry name" value="DprA_WH"/>
</dbReference>
<accession>A0ABW6A4J5</accession>
<dbReference type="Gene3D" id="3.40.50.450">
    <property type="match status" value="1"/>
</dbReference>
<dbReference type="PANTHER" id="PTHR43022:SF1">
    <property type="entry name" value="PROTEIN SMF"/>
    <property type="match status" value="1"/>
</dbReference>